<accession>A0AAW1QG18</accession>
<reference evidence="5 6" key="1">
    <citation type="journal article" date="2024" name="Nat. Commun.">
        <title>Phylogenomics reveals the evolutionary origins of lichenization in chlorophyte algae.</title>
        <authorList>
            <person name="Puginier C."/>
            <person name="Libourel C."/>
            <person name="Otte J."/>
            <person name="Skaloud P."/>
            <person name="Haon M."/>
            <person name="Grisel S."/>
            <person name="Petersen M."/>
            <person name="Berrin J.G."/>
            <person name="Delaux P.M."/>
            <person name="Dal Grande F."/>
            <person name="Keller J."/>
        </authorList>
    </citation>
    <scope>NUCLEOTIDE SEQUENCE [LARGE SCALE GENOMIC DNA]</scope>
    <source>
        <strain evidence="5 6">SAG 2043</strain>
    </source>
</reference>
<evidence type="ECO:0000256" key="3">
    <source>
        <dbReference type="SAM" id="MobiDB-lite"/>
    </source>
</evidence>
<feature type="compositionally biased region" description="Pro residues" evidence="3">
    <location>
        <begin position="240"/>
        <end position="253"/>
    </location>
</feature>
<keyword evidence="6" id="KW-1185">Reference proteome</keyword>
<gene>
    <name evidence="5" type="ORF">WJX72_009906</name>
</gene>
<dbReference type="AlphaFoldDB" id="A0AAW1QG18"/>
<dbReference type="EMBL" id="JALJOR010000003">
    <property type="protein sequence ID" value="KAK9820396.1"/>
    <property type="molecule type" value="Genomic_DNA"/>
</dbReference>
<evidence type="ECO:0000313" key="6">
    <source>
        <dbReference type="Proteomes" id="UP001489004"/>
    </source>
</evidence>
<organism evidence="5 6">
    <name type="scientific">[Myrmecia] bisecta</name>
    <dbReference type="NCBI Taxonomy" id="41462"/>
    <lineage>
        <taxon>Eukaryota</taxon>
        <taxon>Viridiplantae</taxon>
        <taxon>Chlorophyta</taxon>
        <taxon>core chlorophytes</taxon>
        <taxon>Trebouxiophyceae</taxon>
        <taxon>Trebouxiales</taxon>
        <taxon>Trebouxiaceae</taxon>
        <taxon>Myrmecia</taxon>
    </lineage>
</organism>
<dbReference type="Proteomes" id="UP001489004">
    <property type="component" value="Unassembled WGS sequence"/>
</dbReference>
<comment type="caution">
    <text evidence="5">The sequence shown here is derived from an EMBL/GenBank/DDBJ whole genome shotgun (WGS) entry which is preliminary data.</text>
</comment>
<dbReference type="PANTHER" id="PTHR15835">
    <property type="entry name" value="NUCLEAR-INTERACTING PARTNER OF ALK"/>
    <property type="match status" value="1"/>
</dbReference>
<dbReference type="PANTHER" id="PTHR15835:SF6">
    <property type="entry name" value="ZINC FINGER C3HC-TYPE PROTEIN 1"/>
    <property type="match status" value="1"/>
</dbReference>
<comment type="subcellular location">
    <subcellularLocation>
        <location evidence="1">Nucleus</location>
    </subcellularLocation>
</comment>
<proteinExistence type="predicted"/>
<dbReference type="Pfam" id="PF07967">
    <property type="entry name" value="zf-C3HC"/>
    <property type="match status" value="1"/>
</dbReference>
<dbReference type="GO" id="GO:0005634">
    <property type="term" value="C:nucleus"/>
    <property type="evidence" value="ECO:0007669"/>
    <property type="project" value="UniProtKB-SubCell"/>
</dbReference>
<feature type="region of interest" description="Disordered" evidence="3">
    <location>
        <begin position="234"/>
        <end position="301"/>
    </location>
</feature>
<dbReference type="GO" id="GO:0008270">
    <property type="term" value="F:zinc ion binding"/>
    <property type="evidence" value="ECO:0007669"/>
    <property type="project" value="InterPro"/>
</dbReference>
<feature type="compositionally biased region" description="Low complexity" evidence="3">
    <location>
        <begin position="115"/>
        <end position="125"/>
    </location>
</feature>
<dbReference type="InterPro" id="IPR012935">
    <property type="entry name" value="NuBaID_N"/>
</dbReference>
<feature type="domain" description="C3HC-type" evidence="4">
    <location>
        <begin position="1"/>
        <end position="84"/>
    </location>
</feature>
<sequence length="402" mass="41317">MLSCESCGGKLSFPLTPTLLPPQALQAAERLSTQLQAAHKLGCLWRTSCCDANLAQIPNFTAAAAVADFDDRYDLLSSLTALPKTIDALDGLIEPDRTALSTFLASGPQQGRHMQQQTGAGSQQQSGGGGGSGVQAGPFGSQGAAAFSRPNSASPAPAAMPVSASRPSSPSLSRSVSEAVDLTKSIAGGPLPGVTPARTPGPFGAAAGSLFGPSVPLQHAPFGSGSGASCPAFGMAALRSPPPARSPASPAPSPTQQSAELVAKRKRADSQDVLGPAASSGDSSKRAKTKDLPAPRSDTAMQQHSAVIGLPDPTSAASQPVAVVDEAQQPASQPRYKEMDAINAHRPFCPWAYGQCSTDGDSRPGWLRCLAALMPPQQDTSIEDWDMRSKFSRINAALWGAR</sequence>
<keyword evidence="2" id="KW-0539">Nucleus</keyword>
<evidence type="ECO:0000313" key="5">
    <source>
        <dbReference type="EMBL" id="KAK9820396.1"/>
    </source>
</evidence>
<name>A0AAW1QG18_9CHLO</name>
<evidence type="ECO:0000256" key="2">
    <source>
        <dbReference type="ARBA" id="ARBA00023242"/>
    </source>
</evidence>
<evidence type="ECO:0000256" key="1">
    <source>
        <dbReference type="ARBA" id="ARBA00004123"/>
    </source>
</evidence>
<evidence type="ECO:0000259" key="4">
    <source>
        <dbReference type="Pfam" id="PF07967"/>
    </source>
</evidence>
<protein>
    <recommendedName>
        <fullName evidence="4">C3HC-type domain-containing protein</fullName>
    </recommendedName>
</protein>
<feature type="compositionally biased region" description="Low complexity" evidence="3">
    <location>
        <begin position="135"/>
        <end position="177"/>
    </location>
</feature>
<feature type="compositionally biased region" description="Basic and acidic residues" evidence="3">
    <location>
        <begin position="283"/>
        <end position="293"/>
    </location>
</feature>
<feature type="region of interest" description="Disordered" evidence="3">
    <location>
        <begin position="107"/>
        <end position="177"/>
    </location>
</feature>